<protein>
    <submittedName>
        <fullName evidence="2">Addiction module antidote protein, HigA family</fullName>
    </submittedName>
</protein>
<dbReference type="PANTHER" id="PTHR36924">
    <property type="entry name" value="ANTITOXIN HIGA-1"/>
    <property type="match status" value="1"/>
</dbReference>
<accession>A0ABT3SUK6</accession>
<dbReference type="Gene3D" id="1.10.260.40">
    <property type="entry name" value="lambda repressor-like DNA-binding domains"/>
    <property type="match status" value="1"/>
</dbReference>
<dbReference type="Proteomes" id="UP001143307">
    <property type="component" value="Unassembled WGS sequence"/>
</dbReference>
<comment type="caution">
    <text evidence="2">The sequence shown here is derived from an EMBL/GenBank/DDBJ whole genome shotgun (WGS) entry which is preliminary data.</text>
</comment>
<organism evidence="2 3">
    <name type="scientific">Candidatus Seongchinamella marina</name>
    <dbReference type="NCBI Taxonomy" id="2518990"/>
    <lineage>
        <taxon>Bacteria</taxon>
        <taxon>Pseudomonadati</taxon>
        <taxon>Pseudomonadota</taxon>
        <taxon>Gammaproteobacteria</taxon>
        <taxon>Cellvibrionales</taxon>
        <taxon>Halieaceae</taxon>
        <taxon>Seongchinamella</taxon>
    </lineage>
</organism>
<dbReference type="CDD" id="cd00093">
    <property type="entry name" value="HTH_XRE"/>
    <property type="match status" value="1"/>
</dbReference>
<gene>
    <name evidence="2" type="primary">higA</name>
    <name evidence="2" type="ORF">EYC87_08205</name>
</gene>
<dbReference type="InterPro" id="IPR001387">
    <property type="entry name" value="Cro/C1-type_HTH"/>
</dbReference>
<sequence length="86" mass="9509">MIANPAPLHPGMVLNEVYMTEMSLNQTALAKLCQCSPRKINEIVNGKRGISPAFAIVLESTIGTTAEMWVRMQAEYDLWEARSKAA</sequence>
<dbReference type="EMBL" id="SHNP01000002">
    <property type="protein sequence ID" value="MCX2973564.1"/>
    <property type="molecule type" value="Genomic_DNA"/>
</dbReference>
<proteinExistence type="predicted"/>
<dbReference type="InterPro" id="IPR010982">
    <property type="entry name" value="Lambda_DNA-bd_dom_sf"/>
</dbReference>
<dbReference type="InterPro" id="IPR013430">
    <property type="entry name" value="Toxin_antidote_HigA"/>
</dbReference>
<dbReference type="SUPFAM" id="SSF47413">
    <property type="entry name" value="lambda repressor-like DNA-binding domains"/>
    <property type="match status" value="1"/>
</dbReference>
<dbReference type="RefSeq" id="WP_279252449.1">
    <property type="nucleotide sequence ID" value="NZ_SHNP01000002.1"/>
</dbReference>
<evidence type="ECO:0000313" key="2">
    <source>
        <dbReference type="EMBL" id="MCX2973564.1"/>
    </source>
</evidence>
<reference evidence="2" key="1">
    <citation type="submission" date="2019-02" db="EMBL/GenBank/DDBJ databases">
        <authorList>
            <person name="Li S.-H."/>
        </authorList>
    </citation>
    <scope>NUCLEOTIDE SEQUENCE</scope>
    <source>
        <strain evidence="2">IMCC8485</strain>
    </source>
</reference>
<dbReference type="NCBIfam" id="TIGR02607">
    <property type="entry name" value="antidote_HigA"/>
    <property type="match status" value="1"/>
</dbReference>
<evidence type="ECO:0000313" key="3">
    <source>
        <dbReference type="Proteomes" id="UP001143307"/>
    </source>
</evidence>
<dbReference type="PANTHER" id="PTHR36924:SF1">
    <property type="entry name" value="ANTITOXIN HIGA-1"/>
    <property type="match status" value="1"/>
</dbReference>
<keyword evidence="3" id="KW-1185">Reference proteome</keyword>
<keyword evidence="1" id="KW-0238">DNA-binding</keyword>
<evidence type="ECO:0000256" key="1">
    <source>
        <dbReference type="ARBA" id="ARBA00023125"/>
    </source>
</evidence>
<name>A0ABT3SUK6_9GAMM</name>